<dbReference type="Proteomes" id="UP001461498">
    <property type="component" value="Unassembled WGS sequence"/>
</dbReference>
<proteinExistence type="predicted"/>
<dbReference type="AlphaFoldDB" id="A0AAW1CNU3"/>
<gene>
    <name evidence="1" type="ORF">O3M35_003693</name>
</gene>
<protein>
    <submittedName>
        <fullName evidence="1">Uncharacterized protein</fullName>
    </submittedName>
</protein>
<comment type="caution">
    <text evidence="1">The sequence shown here is derived from an EMBL/GenBank/DDBJ whole genome shotgun (WGS) entry which is preliminary data.</text>
</comment>
<dbReference type="EMBL" id="JAPXFL010000012">
    <property type="protein sequence ID" value="KAK9499199.1"/>
    <property type="molecule type" value="Genomic_DNA"/>
</dbReference>
<evidence type="ECO:0000313" key="1">
    <source>
        <dbReference type="EMBL" id="KAK9499199.1"/>
    </source>
</evidence>
<organism evidence="1 2">
    <name type="scientific">Rhynocoris fuscipes</name>
    <dbReference type="NCBI Taxonomy" id="488301"/>
    <lineage>
        <taxon>Eukaryota</taxon>
        <taxon>Metazoa</taxon>
        <taxon>Ecdysozoa</taxon>
        <taxon>Arthropoda</taxon>
        <taxon>Hexapoda</taxon>
        <taxon>Insecta</taxon>
        <taxon>Pterygota</taxon>
        <taxon>Neoptera</taxon>
        <taxon>Paraneoptera</taxon>
        <taxon>Hemiptera</taxon>
        <taxon>Heteroptera</taxon>
        <taxon>Panheteroptera</taxon>
        <taxon>Cimicomorpha</taxon>
        <taxon>Reduviidae</taxon>
        <taxon>Harpactorinae</taxon>
        <taxon>Harpactorini</taxon>
        <taxon>Rhynocoris</taxon>
    </lineage>
</organism>
<accession>A0AAW1CNU3</accession>
<keyword evidence="2" id="KW-1185">Reference proteome</keyword>
<name>A0AAW1CNU3_9HEMI</name>
<evidence type="ECO:0000313" key="2">
    <source>
        <dbReference type="Proteomes" id="UP001461498"/>
    </source>
</evidence>
<sequence length="142" mass="14689">MNGTAGTALPAVSSNAATAASVVVVGGGDTTTSAITPTGSGPPVQNWRRVGSFRTHSGVNQIIGGATVGEPPSRRREEAAALLNLHKRVGTQGMTRTPVQTPSGYQQFPNHIVNRAANSNRPHLLLKDLPAFAGLDVNDSEI</sequence>
<reference evidence="1 2" key="1">
    <citation type="submission" date="2022-12" db="EMBL/GenBank/DDBJ databases">
        <title>Chromosome-level genome assembly of true bugs.</title>
        <authorList>
            <person name="Ma L."/>
            <person name="Li H."/>
        </authorList>
    </citation>
    <scope>NUCLEOTIDE SEQUENCE [LARGE SCALE GENOMIC DNA]</scope>
    <source>
        <strain evidence="1">Lab_2022b</strain>
    </source>
</reference>